<protein>
    <recommendedName>
        <fullName evidence="6">Yip1 domain-containing protein</fullName>
    </recommendedName>
</protein>
<dbReference type="AlphaFoldDB" id="A0A2A5CK69"/>
<feature type="transmembrane region" description="Helical" evidence="5">
    <location>
        <begin position="107"/>
        <end position="125"/>
    </location>
</feature>
<feature type="domain" description="Yip1" evidence="6">
    <location>
        <begin position="9"/>
        <end position="181"/>
    </location>
</feature>
<evidence type="ECO:0000256" key="4">
    <source>
        <dbReference type="ARBA" id="ARBA00023136"/>
    </source>
</evidence>
<dbReference type="Pfam" id="PF04893">
    <property type="entry name" value="Yip1"/>
    <property type="match status" value="1"/>
</dbReference>
<feature type="transmembrane region" description="Helical" evidence="5">
    <location>
        <begin position="34"/>
        <end position="55"/>
    </location>
</feature>
<reference evidence="8" key="1">
    <citation type="submission" date="2017-08" db="EMBL/GenBank/DDBJ databases">
        <title>A dynamic microbial community with high functional redundancy inhabits the cold, oxic subseafloor aquifer.</title>
        <authorList>
            <person name="Tully B.J."/>
            <person name="Wheat C.G."/>
            <person name="Glazer B.T."/>
            <person name="Huber J.A."/>
        </authorList>
    </citation>
    <scope>NUCLEOTIDE SEQUENCE [LARGE SCALE GENOMIC DNA]</scope>
</reference>
<evidence type="ECO:0000256" key="1">
    <source>
        <dbReference type="ARBA" id="ARBA00004141"/>
    </source>
</evidence>
<keyword evidence="2 5" id="KW-0812">Transmembrane</keyword>
<comment type="caution">
    <text evidence="7">The sequence shown here is derived from an EMBL/GenBank/DDBJ whole genome shotgun (WGS) entry which is preliminary data.</text>
</comment>
<evidence type="ECO:0000256" key="5">
    <source>
        <dbReference type="SAM" id="Phobius"/>
    </source>
</evidence>
<evidence type="ECO:0000256" key="2">
    <source>
        <dbReference type="ARBA" id="ARBA00022692"/>
    </source>
</evidence>
<dbReference type="GO" id="GO:0016020">
    <property type="term" value="C:membrane"/>
    <property type="evidence" value="ECO:0007669"/>
    <property type="project" value="UniProtKB-SubCell"/>
</dbReference>
<evidence type="ECO:0000313" key="8">
    <source>
        <dbReference type="Proteomes" id="UP000228987"/>
    </source>
</evidence>
<feature type="transmembrane region" description="Helical" evidence="5">
    <location>
        <begin position="131"/>
        <end position="150"/>
    </location>
</feature>
<proteinExistence type="predicted"/>
<keyword evidence="3 5" id="KW-1133">Transmembrane helix</keyword>
<feature type="transmembrane region" description="Helical" evidence="5">
    <location>
        <begin position="71"/>
        <end position="95"/>
    </location>
</feature>
<evidence type="ECO:0000259" key="6">
    <source>
        <dbReference type="Pfam" id="PF04893"/>
    </source>
</evidence>
<comment type="subcellular location">
    <subcellularLocation>
        <location evidence="1">Membrane</location>
        <topology evidence="1">Multi-pass membrane protein</topology>
    </subcellularLocation>
</comment>
<sequence length="200" mass="21917">MTQLTLINALLKPHLAFKEIAQVDSNAAKILQKIVPLLLLAPPIFVWLGSGLFGWRMGADEALFLDNTSRVIISFCYFIALSLGFFSTVFIAHWMGVTYGADKPLKVYFALITVVYFPFLIGSIAHIYPNAFFNLLVLLLTLIWCMTLLYKGLPVALEIPPERGMLMSSSLVAWLLVGAVSLLGISVGLWTIGIGPAIAV</sequence>
<organism evidence="7 8">
    <name type="scientific">SAR86 cluster bacterium</name>
    <dbReference type="NCBI Taxonomy" id="2030880"/>
    <lineage>
        <taxon>Bacteria</taxon>
        <taxon>Pseudomonadati</taxon>
        <taxon>Pseudomonadota</taxon>
        <taxon>Gammaproteobacteria</taxon>
        <taxon>SAR86 cluster</taxon>
    </lineage>
</organism>
<name>A0A2A5CK69_9GAMM</name>
<accession>A0A2A5CK69</accession>
<dbReference type="Proteomes" id="UP000228987">
    <property type="component" value="Unassembled WGS sequence"/>
</dbReference>
<evidence type="ECO:0000256" key="3">
    <source>
        <dbReference type="ARBA" id="ARBA00022989"/>
    </source>
</evidence>
<keyword evidence="4 5" id="KW-0472">Membrane</keyword>
<evidence type="ECO:0000313" key="7">
    <source>
        <dbReference type="EMBL" id="PCJ43766.1"/>
    </source>
</evidence>
<dbReference type="EMBL" id="NVWI01000001">
    <property type="protein sequence ID" value="PCJ43766.1"/>
    <property type="molecule type" value="Genomic_DNA"/>
</dbReference>
<dbReference type="InterPro" id="IPR006977">
    <property type="entry name" value="Yip1_dom"/>
</dbReference>
<gene>
    <name evidence="7" type="ORF">COA71_02555</name>
</gene>
<feature type="transmembrane region" description="Helical" evidence="5">
    <location>
        <begin position="171"/>
        <end position="199"/>
    </location>
</feature>